<dbReference type="Proteomes" id="UP000004668">
    <property type="component" value="Unassembled WGS sequence"/>
</dbReference>
<dbReference type="InterPro" id="IPR029044">
    <property type="entry name" value="Nucleotide-diphossugar_trans"/>
</dbReference>
<reference evidence="2 3" key="2">
    <citation type="submission" date="2011-10" db="EMBL/GenBank/DDBJ databases">
        <title>The Genome Sequence of Actinomyces viscosus C505.</title>
        <authorList>
            <consortium name="The Broad Institute Genome Sequencing Platform"/>
            <consortium name="The Broad Institute Genome Sequencing Center for Infectious Disease"/>
            <person name="Earl A."/>
            <person name="Ward D."/>
            <person name="Feldgarden M."/>
            <person name="Gevers D."/>
            <person name="Sibley C.D."/>
            <person name="Field T.R."/>
            <person name="Grinwis M."/>
            <person name="Eshaghurshan C.S."/>
            <person name="Surette M.G."/>
            <person name="Young S.K."/>
            <person name="Zeng Q."/>
            <person name="Gargeya S."/>
            <person name="Fitzgerald M."/>
            <person name="Haas B."/>
            <person name="Abouelleil A."/>
            <person name="Alvarado L."/>
            <person name="Arachchi H.M."/>
            <person name="Berlin A."/>
            <person name="Brown A."/>
            <person name="Chapman S.B."/>
            <person name="Chen Z."/>
            <person name="Dunbar C."/>
            <person name="Freedman E."/>
            <person name="Gearin G."/>
            <person name="Goldberg J."/>
            <person name="Griggs A."/>
            <person name="Gujja S."/>
            <person name="Heiman D."/>
            <person name="Howarth C."/>
            <person name="Larson L."/>
            <person name="Lui A."/>
            <person name="MacDonald P.J.P."/>
            <person name="Montmayeur A."/>
            <person name="Murphy C."/>
            <person name="Neiman D."/>
            <person name="Pearson M."/>
            <person name="Priest M."/>
            <person name="Roberts A."/>
            <person name="Saif S."/>
            <person name="Shea T."/>
            <person name="Shenoy N."/>
            <person name="Sisk P."/>
            <person name="Stolte C."/>
            <person name="Sykes S."/>
            <person name="Wortman J."/>
            <person name="Nusbaum C."/>
            <person name="Birren B."/>
        </authorList>
    </citation>
    <scope>NUCLEOTIDE SEQUENCE [LARGE SCALE GENOMIC DNA]</scope>
    <source>
        <strain evidence="2 3">C505</strain>
    </source>
</reference>
<evidence type="ECO:0000313" key="2">
    <source>
        <dbReference type="EMBL" id="EGE37907.1"/>
    </source>
</evidence>
<dbReference type="SUPFAM" id="SSF53448">
    <property type="entry name" value="Nucleotide-diphospho-sugar transferases"/>
    <property type="match status" value="1"/>
</dbReference>
<reference evidence="3" key="1">
    <citation type="submission" date="2010-02" db="EMBL/GenBank/DDBJ databases">
        <title>The Genome Sequence of Prevotella oris strain C735.</title>
        <authorList>
            <consortium name="The Broad Institute Genome Sequencing Platform"/>
            <person name="Ward D."/>
            <person name="Feldgarden M."/>
            <person name="Earl A."/>
            <person name="Young S.K."/>
            <person name="Zeng Q."/>
            <person name="Koehrsen M."/>
            <person name="Alvarado L."/>
            <person name="Berlin A."/>
            <person name="Bochicchio J."/>
            <person name="Borenstein D."/>
            <person name="Chapman S.B."/>
            <person name="Chen Z."/>
            <person name="Engels R."/>
            <person name="Freedman E."/>
            <person name="Gellesch M."/>
            <person name="Goldberg J."/>
            <person name="Griggs A."/>
            <person name="Gujja S."/>
            <person name="Heilman E."/>
            <person name="Heiman D."/>
            <person name="Hepburn T."/>
            <person name="Howarth C."/>
            <person name="Jen D."/>
            <person name="Larson L."/>
            <person name="Mehta T."/>
            <person name="Park D."/>
            <person name="Pearson M."/>
            <person name="Roberts A."/>
            <person name="Saif S."/>
            <person name="Shea T."/>
            <person name="Shenoy N."/>
            <person name="Sisk P."/>
            <person name="Stolte C."/>
            <person name="Sykes S."/>
            <person name="Thomson T."/>
            <person name="Walk T."/>
            <person name="White J."/>
            <person name="Yandava C."/>
            <person name="Sibley C.D."/>
            <person name="Field T.R."/>
            <person name="Grinwis M."/>
            <person name="Eshaghurshan C.S."/>
            <person name="Surette M.G."/>
            <person name="Haas B."/>
            <person name="Nusbaum C."/>
            <person name="Birren B."/>
        </authorList>
    </citation>
    <scope>NUCLEOTIDE SEQUENCE [LARGE SCALE GENOMIC DNA]</scope>
    <source>
        <strain evidence="3">C505</strain>
    </source>
</reference>
<comment type="caution">
    <text evidence="2">The sequence shown here is derived from an EMBL/GenBank/DDBJ whole genome shotgun (WGS) entry which is preliminary data.</text>
</comment>
<organism evidence="2 3">
    <name type="scientific">Actinomyces viscosus C505</name>
    <dbReference type="NCBI Taxonomy" id="562973"/>
    <lineage>
        <taxon>Bacteria</taxon>
        <taxon>Bacillati</taxon>
        <taxon>Actinomycetota</taxon>
        <taxon>Actinomycetes</taxon>
        <taxon>Actinomycetales</taxon>
        <taxon>Actinomycetaceae</taxon>
        <taxon>Actinomyces</taxon>
    </lineage>
</organism>
<dbReference type="eggNOG" id="COG4641">
    <property type="taxonomic scope" value="Bacteria"/>
</dbReference>
<dbReference type="InterPro" id="IPR055259">
    <property type="entry name" value="YkvP/CgeB_Glyco_trans-like"/>
</dbReference>
<feature type="domain" description="Spore protein YkvP/CgeB glycosyl transferase-like" evidence="1">
    <location>
        <begin position="279"/>
        <end position="405"/>
    </location>
</feature>
<name>F2V0F3_ACTVI</name>
<dbReference type="Gene3D" id="3.90.550.10">
    <property type="entry name" value="Spore Coat Polysaccharide Biosynthesis Protein SpsA, Chain A"/>
    <property type="match status" value="1"/>
</dbReference>
<proteinExistence type="predicted"/>
<gene>
    <name evidence="2" type="ORF">HMPREF0059_02178</name>
</gene>
<dbReference type="AlphaFoldDB" id="F2V0F3"/>
<dbReference type="eggNOG" id="COG0463">
    <property type="taxonomic scope" value="Bacteria"/>
</dbReference>
<dbReference type="Gene3D" id="3.40.50.2000">
    <property type="entry name" value="Glycogen Phosphorylase B"/>
    <property type="match status" value="1"/>
</dbReference>
<evidence type="ECO:0000259" key="1">
    <source>
        <dbReference type="Pfam" id="PF13524"/>
    </source>
</evidence>
<dbReference type="Pfam" id="PF13524">
    <property type="entry name" value="Glyco_trans_1_2"/>
    <property type="match status" value="1"/>
</dbReference>
<dbReference type="SUPFAM" id="SSF53756">
    <property type="entry name" value="UDP-Glycosyltransferase/glycogen phosphorylase"/>
    <property type="match status" value="1"/>
</dbReference>
<sequence>MGGVMSSLETRTSPRTAPELRRALWHLRHSGLSGLREHLRRRRATAWARPRRWASKRRGRTLLPDWPLPTPQETGPRHDVTVGVIADEFTALALGYEWRSVPLTPTGWREQVEQTPIDLLFVESAWHGNDDAWRFQVIGSQGPSGHLRDMVTVLRDRGVPTVFWNKEDPAHYDEAIETARLFDWVFTTDEAMVEHYRRDLGHDRIGILPFAAQPAIHNPIRLLDEAGRPAPLRDVAFAGTYFAHKYPERREQMEIVLGGAHDVAARLPHGLDIFSRYLGGDDTYQFPAPWDSHVRGSLTYTQMLSAYRAYAVFLNVSSVVDSPSMLPRRVIEVLACGTPVVSTPTPATDRLLPAGALAKVTDRAQAGHTVRALVTNPALGEYMTHLAQREIWSRHTYSHRVETVLRAVGMGERATRRPTIAPLVSTIRPEQIDHVLETLAGQQRVTMAPVILTHGFTAPARSRARARELGLEIDWVGAETSTPLGGCYNLMLSRVEADYIAKMDDDDLYGDHYLFESLAAADYARAEVVGKHAHYLHLTGPDLTVLRFADWEHRYTTFVSGPTLVARADLAREVTFPETTTGEDTGFLNDCARAGARIYSASRFGFVQRRGTTFGHTWDISNAEVLATSTISHWGPPHEMEMPTS</sequence>
<dbReference type="HOGENOM" id="CLU_015963_0_0_11"/>
<protein>
    <recommendedName>
        <fullName evidence="1">Spore protein YkvP/CgeB glycosyl transferase-like domain-containing protein</fullName>
    </recommendedName>
</protein>
<evidence type="ECO:0000313" key="3">
    <source>
        <dbReference type="Proteomes" id="UP000004668"/>
    </source>
</evidence>
<accession>F2V0F3</accession>
<dbReference type="EMBL" id="ACRE02000010">
    <property type="protein sequence ID" value="EGE37907.1"/>
    <property type="molecule type" value="Genomic_DNA"/>
</dbReference>